<reference evidence="1 2" key="1">
    <citation type="submission" date="2019-04" db="EMBL/GenBank/DDBJ databases">
        <title>Annotation for the trematode Fasciola gigantica.</title>
        <authorList>
            <person name="Choi Y.-J."/>
        </authorList>
    </citation>
    <scope>NUCLEOTIDE SEQUENCE [LARGE SCALE GENOMIC DNA]</scope>
    <source>
        <strain evidence="1">Uganda_cow_1</strain>
    </source>
</reference>
<organism evidence="1 2">
    <name type="scientific">Fasciola gigantica</name>
    <name type="common">Giant liver fluke</name>
    <dbReference type="NCBI Taxonomy" id="46835"/>
    <lineage>
        <taxon>Eukaryota</taxon>
        <taxon>Metazoa</taxon>
        <taxon>Spiralia</taxon>
        <taxon>Lophotrochozoa</taxon>
        <taxon>Platyhelminthes</taxon>
        <taxon>Trematoda</taxon>
        <taxon>Digenea</taxon>
        <taxon>Plagiorchiida</taxon>
        <taxon>Echinostomata</taxon>
        <taxon>Echinostomatoidea</taxon>
        <taxon>Fasciolidae</taxon>
        <taxon>Fasciola</taxon>
    </lineage>
</organism>
<gene>
    <name evidence="1" type="ORF">FGIG_07844</name>
</gene>
<comment type="caution">
    <text evidence="1">The sequence shown here is derived from an EMBL/GenBank/DDBJ whole genome shotgun (WGS) entry which is preliminary data.</text>
</comment>
<dbReference type="EMBL" id="SUNJ01008057">
    <property type="protein sequence ID" value="TPP61539.1"/>
    <property type="molecule type" value="Genomic_DNA"/>
</dbReference>
<dbReference type="AlphaFoldDB" id="A0A504YMH7"/>
<sequence>MFTSVPRVALSLIFMQYGPNQSDAPTAIRLHIACYIGSHALSAENCDQLEVYLKYLYAVGGQCSWISILTNVTTADKQTCSSLECTISTEKTTK</sequence>
<evidence type="ECO:0000313" key="1">
    <source>
        <dbReference type="EMBL" id="TPP61539.1"/>
    </source>
</evidence>
<protein>
    <submittedName>
        <fullName evidence="1">Uncharacterized protein</fullName>
    </submittedName>
</protein>
<dbReference type="Proteomes" id="UP000316759">
    <property type="component" value="Unassembled WGS sequence"/>
</dbReference>
<name>A0A504YMH7_FASGI</name>
<evidence type="ECO:0000313" key="2">
    <source>
        <dbReference type="Proteomes" id="UP000316759"/>
    </source>
</evidence>
<keyword evidence="2" id="KW-1185">Reference proteome</keyword>
<proteinExistence type="predicted"/>
<accession>A0A504YMH7</accession>